<comment type="caution">
    <text evidence="8">The sequence shown here is derived from an EMBL/GenBank/DDBJ whole genome shotgun (WGS) entry which is preliminary data.</text>
</comment>
<keyword evidence="4 8" id="KW-0328">Glycosyltransferase</keyword>
<dbReference type="GO" id="GO:0005737">
    <property type="term" value="C:cytoplasm"/>
    <property type="evidence" value="ECO:0007669"/>
    <property type="project" value="TreeGrafter"/>
</dbReference>
<name>K1RHI9_9ZZZZ</name>
<evidence type="ECO:0000256" key="1">
    <source>
        <dbReference type="ARBA" id="ARBA00001933"/>
    </source>
</evidence>
<protein>
    <recommendedName>
        <fullName evidence="3">glycogen phosphorylase</fullName>
        <ecNumber evidence="3">2.4.1.1</ecNumber>
    </recommendedName>
</protein>
<proteinExistence type="inferred from homology"/>
<evidence type="ECO:0000256" key="2">
    <source>
        <dbReference type="ARBA" id="ARBA00006047"/>
    </source>
</evidence>
<evidence type="ECO:0000256" key="6">
    <source>
        <dbReference type="ARBA" id="ARBA00022898"/>
    </source>
</evidence>
<evidence type="ECO:0000256" key="4">
    <source>
        <dbReference type="ARBA" id="ARBA00022676"/>
    </source>
</evidence>
<evidence type="ECO:0000313" key="8">
    <source>
        <dbReference type="EMBL" id="EKC44953.1"/>
    </source>
</evidence>
<dbReference type="EC" id="2.4.1.1" evidence="3"/>
<dbReference type="InterPro" id="IPR035090">
    <property type="entry name" value="Pyridoxal_P_attach_site"/>
</dbReference>
<evidence type="ECO:0000256" key="5">
    <source>
        <dbReference type="ARBA" id="ARBA00022679"/>
    </source>
</evidence>
<keyword evidence="6" id="KW-0663">Pyridoxal phosphate</keyword>
<dbReference type="GO" id="GO:0008184">
    <property type="term" value="F:glycogen phosphorylase activity"/>
    <property type="evidence" value="ECO:0007669"/>
    <property type="project" value="InterPro"/>
</dbReference>
<keyword evidence="7" id="KW-0119">Carbohydrate metabolism</keyword>
<dbReference type="PANTHER" id="PTHR11468">
    <property type="entry name" value="GLYCOGEN PHOSPHORYLASE"/>
    <property type="match status" value="1"/>
</dbReference>
<evidence type="ECO:0000256" key="7">
    <source>
        <dbReference type="ARBA" id="ARBA00023277"/>
    </source>
</evidence>
<dbReference type="Gene3D" id="3.40.50.2000">
    <property type="entry name" value="Glycogen Phosphorylase B"/>
    <property type="match status" value="1"/>
</dbReference>
<dbReference type="PROSITE" id="PS00102">
    <property type="entry name" value="PHOSPHORYLASE"/>
    <property type="match status" value="1"/>
</dbReference>
<dbReference type="SUPFAM" id="SSF53756">
    <property type="entry name" value="UDP-Glycosyltransferase/glycogen phosphorylase"/>
    <property type="match status" value="1"/>
</dbReference>
<gene>
    <name evidence="8" type="ORF">LEA_20409</name>
</gene>
<dbReference type="Pfam" id="PF00343">
    <property type="entry name" value="Phosphorylase"/>
    <property type="match status" value="1"/>
</dbReference>
<dbReference type="PANTHER" id="PTHR11468:SF3">
    <property type="entry name" value="GLYCOGEN PHOSPHORYLASE, LIVER FORM"/>
    <property type="match status" value="1"/>
</dbReference>
<evidence type="ECO:0000256" key="3">
    <source>
        <dbReference type="ARBA" id="ARBA00012591"/>
    </source>
</evidence>
<dbReference type="GO" id="GO:0030170">
    <property type="term" value="F:pyridoxal phosphate binding"/>
    <property type="evidence" value="ECO:0007669"/>
    <property type="project" value="TreeGrafter"/>
</dbReference>
<dbReference type="GO" id="GO:0005980">
    <property type="term" value="P:glycogen catabolic process"/>
    <property type="evidence" value="ECO:0007669"/>
    <property type="project" value="TreeGrafter"/>
</dbReference>
<comment type="similarity">
    <text evidence="2">Belongs to the glycogen phosphorylase family.</text>
</comment>
<dbReference type="AlphaFoldDB" id="K1RHI9"/>
<feature type="non-terminal residue" evidence="8">
    <location>
        <position position="1"/>
    </location>
</feature>
<sequence length="162" mass="17857">IPAADISEQISTAGTEASGTGNMKLMLNGAVTLGTYDGANIEIVKEAGEENNYIFGARVEELKEIIPGYNSRKLLAENEKIRRVINTLIDGTVSDGGSGMFRELYYSLTDGASWHTPDNYYLLGDLEDYVETKLKCIGDFEDKRLIGQKNVAEYVQCGKIQF</sequence>
<dbReference type="EMBL" id="AJWY01014026">
    <property type="protein sequence ID" value="EKC44953.1"/>
    <property type="molecule type" value="Genomic_DNA"/>
</dbReference>
<reference evidence="8" key="1">
    <citation type="journal article" date="2013" name="Environ. Microbiol.">
        <title>Microbiota from the distal guts of lean and obese adolescents exhibit partial functional redundancy besides clear differences in community structure.</title>
        <authorList>
            <person name="Ferrer M."/>
            <person name="Ruiz A."/>
            <person name="Lanza F."/>
            <person name="Haange S.B."/>
            <person name="Oberbach A."/>
            <person name="Till H."/>
            <person name="Bargiela R."/>
            <person name="Campoy C."/>
            <person name="Segura M.T."/>
            <person name="Richter M."/>
            <person name="von Bergen M."/>
            <person name="Seifert J."/>
            <person name="Suarez A."/>
        </authorList>
    </citation>
    <scope>NUCLEOTIDE SEQUENCE</scope>
</reference>
<keyword evidence="5 8" id="KW-0808">Transferase</keyword>
<accession>K1RHI9</accession>
<dbReference type="InterPro" id="IPR000811">
    <property type="entry name" value="Glyco_trans_35"/>
</dbReference>
<organism evidence="8">
    <name type="scientific">human gut metagenome</name>
    <dbReference type="NCBI Taxonomy" id="408170"/>
    <lineage>
        <taxon>unclassified sequences</taxon>
        <taxon>metagenomes</taxon>
        <taxon>organismal metagenomes</taxon>
    </lineage>
</organism>
<comment type="cofactor">
    <cofactor evidence="1">
        <name>pyridoxal 5'-phosphate</name>
        <dbReference type="ChEBI" id="CHEBI:597326"/>
    </cofactor>
</comment>